<feature type="non-terminal residue" evidence="1">
    <location>
        <position position="83"/>
    </location>
</feature>
<dbReference type="Proteomes" id="UP000807025">
    <property type="component" value="Unassembled WGS sequence"/>
</dbReference>
<accession>A0A9P5ZSC8</accession>
<organism evidence="1 2">
    <name type="scientific">Pleurotus eryngii</name>
    <name type="common">Boletus of the steppes</name>
    <dbReference type="NCBI Taxonomy" id="5323"/>
    <lineage>
        <taxon>Eukaryota</taxon>
        <taxon>Fungi</taxon>
        <taxon>Dikarya</taxon>
        <taxon>Basidiomycota</taxon>
        <taxon>Agaricomycotina</taxon>
        <taxon>Agaricomycetes</taxon>
        <taxon>Agaricomycetidae</taxon>
        <taxon>Agaricales</taxon>
        <taxon>Pleurotineae</taxon>
        <taxon>Pleurotaceae</taxon>
        <taxon>Pleurotus</taxon>
    </lineage>
</organism>
<protein>
    <submittedName>
        <fullName evidence="1">Uncharacterized protein</fullName>
    </submittedName>
</protein>
<dbReference type="EMBL" id="MU154618">
    <property type="protein sequence ID" value="KAF9491489.1"/>
    <property type="molecule type" value="Genomic_DNA"/>
</dbReference>
<dbReference type="Gene3D" id="3.60.10.10">
    <property type="entry name" value="Endonuclease/exonuclease/phosphatase"/>
    <property type="match status" value="1"/>
</dbReference>
<reference evidence="1" key="1">
    <citation type="submission" date="2020-11" db="EMBL/GenBank/DDBJ databases">
        <authorList>
            <consortium name="DOE Joint Genome Institute"/>
            <person name="Ahrendt S."/>
            <person name="Riley R."/>
            <person name="Andreopoulos W."/>
            <person name="Labutti K."/>
            <person name="Pangilinan J."/>
            <person name="Ruiz-Duenas F.J."/>
            <person name="Barrasa J.M."/>
            <person name="Sanchez-Garcia M."/>
            <person name="Camarero S."/>
            <person name="Miyauchi S."/>
            <person name="Serrano A."/>
            <person name="Linde D."/>
            <person name="Babiker R."/>
            <person name="Drula E."/>
            <person name="Ayuso-Fernandez I."/>
            <person name="Pacheco R."/>
            <person name="Padilla G."/>
            <person name="Ferreira P."/>
            <person name="Barriuso J."/>
            <person name="Kellner H."/>
            <person name="Castanera R."/>
            <person name="Alfaro M."/>
            <person name="Ramirez L."/>
            <person name="Pisabarro A.G."/>
            <person name="Kuo A."/>
            <person name="Tritt A."/>
            <person name="Lipzen A."/>
            <person name="He G."/>
            <person name="Yan M."/>
            <person name="Ng V."/>
            <person name="Cullen D."/>
            <person name="Martin F."/>
            <person name="Rosso M.-N."/>
            <person name="Henrissat B."/>
            <person name="Hibbett D."/>
            <person name="Martinez A.T."/>
            <person name="Grigoriev I.V."/>
        </authorList>
    </citation>
    <scope>NUCLEOTIDE SEQUENCE</scope>
    <source>
        <strain evidence="1">ATCC 90797</strain>
    </source>
</reference>
<evidence type="ECO:0000313" key="2">
    <source>
        <dbReference type="Proteomes" id="UP000807025"/>
    </source>
</evidence>
<dbReference type="OrthoDB" id="2840473at2759"/>
<dbReference type="InterPro" id="IPR036691">
    <property type="entry name" value="Endo/exonu/phosph_ase_sf"/>
</dbReference>
<name>A0A9P5ZSC8_PLEER</name>
<comment type="caution">
    <text evidence="1">The sequence shown here is derived from an EMBL/GenBank/DDBJ whole genome shotgun (WGS) entry which is preliminary data.</text>
</comment>
<evidence type="ECO:0000313" key="1">
    <source>
        <dbReference type="EMBL" id="KAF9491489.1"/>
    </source>
</evidence>
<keyword evidence="2" id="KW-1185">Reference proteome</keyword>
<proteinExistence type="predicted"/>
<sequence length="83" mass="9766">SYNIILQQEPWIDHDGWSRAIQQFNTIYPIMHDTQKDKTQVVIFLSTQIMSDHYIQLPINSPDVVGVYVKCSPESWIQIINIY</sequence>
<dbReference type="AlphaFoldDB" id="A0A9P5ZSC8"/>
<gene>
    <name evidence="1" type="ORF">BDN71DRAFT_1358951</name>
</gene>
<feature type="non-terminal residue" evidence="1">
    <location>
        <position position="1"/>
    </location>
</feature>